<name>A0A2U1L913_ARTAN</name>
<proteinExistence type="predicted"/>
<dbReference type="EMBL" id="PKPP01010736">
    <property type="protein sequence ID" value="PWA45498.1"/>
    <property type="molecule type" value="Genomic_DNA"/>
</dbReference>
<protein>
    <submittedName>
        <fullName evidence="1">Uncharacterized protein</fullName>
    </submittedName>
</protein>
<keyword evidence="2" id="KW-1185">Reference proteome</keyword>
<comment type="caution">
    <text evidence="1">The sequence shown here is derived from an EMBL/GenBank/DDBJ whole genome shotgun (WGS) entry which is preliminary data.</text>
</comment>
<dbReference type="AlphaFoldDB" id="A0A2U1L913"/>
<accession>A0A2U1L913</accession>
<organism evidence="1 2">
    <name type="scientific">Artemisia annua</name>
    <name type="common">Sweet wormwood</name>
    <dbReference type="NCBI Taxonomy" id="35608"/>
    <lineage>
        <taxon>Eukaryota</taxon>
        <taxon>Viridiplantae</taxon>
        <taxon>Streptophyta</taxon>
        <taxon>Embryophyta</taxon>
        <taxon>Tracheophyta</taxon>
        <taxon>Spermatophyta</taxon>
        <taxon>Magnoliopsida</taxon>
        <taxon>eudicotyledons</taxon>
        <taxon>Gunneridae</taxon>
        <taxon>Pentapetalae</taxon>
        <taxon>asterids</taxon>
        <taxon>campanulids</taxon>
        <taxon>Asterales</taxon>
        <taxon>Asteraceae</taxon>
        <taxon>Asteroideae</taxon>
        <taxon>Anthemideae</taxon>
        <taxon>Artemisiinae</taxon>
        <taxon>Artemisia</taxon>
    </lineage>
</organism>
<dbReference type="Proteomes" id="UP000245207">
    <property type="component" value="Unassembled WGS sequence"/>
</dbReference>
<gene>
    <name evidence="1" type="ORF">CTI12_AA517300</name>
</gene>
<sequence length="66" mass="7390">MYREYIGMVKVYYEEAKRMQGKPVVEEGNGRGAADIHGPQVDARLDAEVEDALDGTPRCKTAKSWC</sequence>
<reference evidence="1 2" key="1">
    <citation type="journal article" date="2018" name="Mol. Plant">
        <title>The genome of Artemisia annua provides insight into the evolution of Asteraceae family and artemisinin biosynthesis.</title>
        <authorList>
            <person name="Shen Q."/>
            <person name="Zhang L."/>
            <person name="Liao Z."/>
            <person name="Wang S."/>
            <person name="Yan T."/>
            <person name="Shi P."/>
            <person name="Liu M."/>
            <person name="Fu X."/>
            <person name="Pan Q."/>
            <person name="Wang Y."/>
            <person name="Lv Z."/>
            <person name="Lu X."/>
            <person name="Zhang F."/>
            <person name="Jiang W."/>
            <person name="Ma Y."/>
            <person name="Chen M."/>
            <person name="Hao X."/>
            <person name="Li L."/>
            <person name="Tang Y."/>
            <person name="Lv G."/>
            <person name="Zhou Y."/>
            <person name="Sun X."/>
            <person name="Brodelius P.E."/>
            <person name="Rose J.K.C."/>
            <person name="Tang K."/>
        </authorList>
    </citation>
    <scope>NUCLEOTIDE SEQUENCE [LARGE SCALE GENOMIC DNA]</scope>
    <source>
        <strain evidence="2">cv. Huhao1</strain>
        <tissue evidence="1">Leaf</tissue>
    </source>
</reference>
<evidence type="ECO:0000313" key="2">
    <source>
        <dbReference type="Proteomes" id="UP000245207"/>
    </source>
</evidence>
<evidence type="ECO:0000313" key="1">
    <source>
        <dbReference type="EMBL" id="PWA45498.1"/>
    </source>
</evidence>